<evidence type="ECO:0000313" key="1">
    <source>
        <dbReference type="EMBL" id="CAL1356345.1"/>
    </source>
</evidence>
<dbReference type="EMBL" id="OZ034813">
    <property type="protein sequence ID" value="CAL1356345.1"/>
    <property type="molecule type" value="Genomic_DNA"/>
</dbReference>
<accession>A0AAV2CKS2</accession>
<protein>
    <submittedName>
        <fullName evidence="1">Uncharacterized protein</fullName>
    </submittedName>
</protein>
<organism evidence="1 2">
    <name type="scientific">Linum trigynum</name>
    <dbReference type="NCBI Taxonomy" id="586398"/>
    <lineage>
        <taxon>Eukaryota</taxon>
        <taxon>Viridiplantae</taxon>
        <taxon>Streptophyta</taxon>
        <taxon>Embryophyta</taxon>
        <taxon>Tracheophyta</taxon>
        <taxon>Spermatophyta</taxon>
        <taxon>Magnoliopsida</taxon>
        <taxon>eudicotyledons</taxon>
        <taxon>Gunneridae</taxon>
        <taxon>Pentapetalae</taxon>
        <taxon>rosids</taxon>
        <taxon>fabids</taxon>
        <taxon>Malpighiales</taxon>
        <taxon>Linaceae</taxon>
        <taxon>Linum</taxon>
    </lineage>
</organism>
<sequence length="107" mass="11453">MVVGNNTEYVSSFKLSLREIAKAFELKLEKLARNDNLQVVVTTMLSSKEKQHSCVEEVPNKGSMLTRIIEGALTRDAKRENGVGASGHGVGQEAPAVDAANSAIAII</sequence>
<proteinExistence type="predicted"/>
<gene>
    <name evidence="1" type="ORF">LTRI10_LOCUS4052</name>
</gene>
<dbReference type="AlphaFoldDB" id="A0AAV2CKS2"/>
<reference evidence="1 2" key="1">
    <citation type="submission" date="2024-04" db="EMBL/GenBank/DDBJ databases">
        <authorList>
            <person name="Fracassetti M."/>
        </authorList>
    </citation>
    <scope>NUCLEOTIDE SEQUENCE [LARGE SCALE GENOMIC DNA]</scope>
</reference>
<dbReference type="Proteomes" id="UP001497516">
    <property type="component" value="Chromosome 1"/>
</dbReference>
<keyword evidence="2" id="KW-1185">Reference proteome</keyword>
<evidence type="ECO:0000313" key="2">
    <source>
        <dbReference type="Proteomes" id="UP001497516"/>
    </source>
</evidence>
<name>A0AAV2CKS2_9ROSI</name>